<protein>
    <submittedName>
        <fullName evidence="8">Ferric uptake regulator, Fur family</fullName>
    </submittedName>
</protein>
<dbReference type="InterPro" id="IPR002481">
    <property type="entry name" value="FUR"/>
</dbReference>
<evidence type="ECO:0000256" key="6">
    <source>
        <dbReference type="ARBA" id="ARBA00023163"/>
    </source>
</evidence>
<dbReference type="GO" id="GO:0003700">
    <property type="term" value="F:DNA-binding transcription factor activity"/>
    <property type="evidence" value="ECO:0007669"/>
    <property type="project" value="InterPro"/>
</dbReference>
<dbReference type="eggNOG" id="COG0735">
    <property type="taxonomic scope" value="Bacteria"/>
</dbReference>
<evidence type="ECO:0000256" key="1">
    <source>
        <dbReference type="ARBA" id="ARBA00007957"/>
    </source>
</evidence>
<evidence type="ECO:0000313" key="8">
    <source>
        <dbReference type="EMBL" id="EFQ24551.1"/>
    </source>
</evidence>
<keyword evidence="2" id="KW-0678">Repressor</keyword>
<feature type="binding site" evidence="7">
    <location>
        <position position="108"/>
    </location>
    <ligand>
        <name>Zn(2+)</name>
        <dbReference type="ChEBI" id="CHEBI:29105"/>
    </ligand>
</feature>
<dbReference type="Gene3D" id="1.10.10.10">
    <property type="entry name" value="Winged helix-like DNA-binding domain superfamily/Winged helix DNA-binding domain"/>
    <property type="match status" value="1"/>
</dbReference>
<keyword evidence="6" id="KW-0804">Transcription</keyword>
<dbReference type="HOGENOM" id="CLU_096072_3_1_0"/>
<dbReference type="GO" id="GO:0000976">
    <property type="term" value="F:transcription cis-regulatory region binding"/>
    <property type="evidence" value="ECO:0007669"/>
    <property type="project" value="TreeGrafter"/>
</dbReference>
<dbReference type="SUPFAM" id="SSF46785">
    <property type="entry name" value="Winged helix' DNA-binding domain"/>
    <property type="match status" value="1"/>
</dbReference>
<proteinExistence type="inferred from homology"/>
<dbReference type="GO" id="GO:1900376">
    <property type="term" value="P:regulation of secondary metabolite biosynthetic process"/>
    <property type="evidence" value="ECO:0007669"/>
    <property type="project" value="TreeGrafter"/>
</dbReference>
<dbReference type="PANTHER" id="PTHR33202:SF7">
    <property type="entry name" value="FERRIC UPTAKE REGULATION PROTEIN"/>
    <property type="match status" value="1"/>
</dbReference>
<dbReference type="OrthoDB" id="8659436at2"/>
<dbReference type="GO" id="GO:0008270">
    <property type="term" value="F:zinc ion binding"/>
    <property type="evidence" value="ECO:0007669"/>
    <property type="project" value="TreeGrafter"/>
</dbReference>
<keyword evidence="3 7" id="KW-0862">Zinc</keyword>
<feature type="binding site" evidence="7">
    <location>
        <position position="147"/>
    </location>
    <ligand>
        <name>Zn(2+)</name>
        <dbReference type="ChEBI" id="CHEBI:29105"/>
    </ligand>
</feature>
<dbReference type="InterPro" id="IPR036388">
    <property type="entry name" value="WH-like_DNA-bd_sf"/>
</dbReference>
<dbReference type="PaxDb" id="584708-Apau_2140"/>
<dbReference type="STRING" id="584708.Apau_2140"/>
<organism evidence="8 9">
    <name type="scientific">Aminomonas paucivorans DSM 12260</name>
    <dbReference type="NCBI Taxonomy" id="584708"/>
    <lineage>
        <taxon>Bacteria</taxon>
        <taxon>Thermotogati</taxon>
        <taxon>Synergistota</taxon>
        <taxon>Synergistia</taxon>
        <taxon>Synergistales</taxon>
        <taxon>Synergistaceae</taxon>
        <taxon>Aminomonas</taxon>
    </lineage>
</organism>
<dbReference type="GO" id="GO:0045892">
    <property type="term" value="P:negative regulation of DNA-templated transcription"/>
    <property type="evidence" value="ECO:0007669"/>
    <property type="project" value="TreeGrafter"/>
</dbReference>
<dbReference type="PANTHER" id="PTHR33202">
    <property type="entry name" value="ZINC UPTAKE REGULATION PROTEIN"/>
    <property type="match status" value="1"/>
</dbReference>
<name>E3CYG9_9BACT</name>
<dbReference type="InterPro" id="IPR036390">
    <property type="entry name" value="WH_DNA-bd_sf"/>
</dbReference>
<comment type="similarity">
    <text evidence="1">Belongs to the Fur family.</text>
</comment>
<feature type="binding site" evidence="7">
    <location>
        <position position="150"/>
    </location>
    <ligand>
        <name>Zn(2+)</name>
        <dbReference type="ChEBI" id="CHEBI:29105"/>
    </ligand>
</feature>
<dbReference type="CDD" id="cd07153">
    <property type="entry name" value="Fur_like"/>
    <property type="match status" value="1"/>
</dbReference>
<dbReference type="Pfam" id="PF01475">
    <property type="entry name" value="FUR"/>
    <property type="match status" value="1"/>
</dbReference>
<evidence type="ECO:0000256" key="3">
    <source>
        <dbReference type="ARBA" id="ARBA00022833"/>
    </source>
</evidence>
<keyword evidence="5" id="KW-0238">DNA-binding</keyword>
<evidence type="ECO:0000256" key="5">
    <source>
        <dbReference type="ARBA" id="ARBA00023125"/>
    </source>
</evidence>
<dbReference type="Gene3D" id="3.30.1490.190">
    <property type="match status" value="1"/>
</dbReference>
<dbReference type="InterPro" id="IPR043135">
    <property type="entry name" value="Fur_C"/>
</dbReference>
<sequence length="181" mass="20128">MGEERDEAGKASVTEETERYLEALRGVGCRITAQRRRIVEVLLEAGDGVGAQDLFLRVRALDPSVGLATVYRTLDLLGDLELVHRREGEEGRQRFAPTEDRPRLELVCRCCGRTQEAPAELVDSLRSWAREQDFSLLGQRISLRGVCDRCRGEGQELPRCALCGGCRCGRRKGRWGTGPAA</sequence>
<dbReference type="AlphaFoldDB" id="E3CYG9"/>
<feature type="binding site" evidence="7">
    <location>
        <position position="111"/>
    </location>
    <ligand>
        <name>Zn(2+)</name>
        <dbReference type="ChEBI" id="CHEBI:29105"/>
    </ligand>
</feature>
<evidence type="ECO:0000256" key="7">
    <source>
        <dbReference type="PIRSR" id="PIRSR602481-1"/>
    </source>
</evidence>
<dbReference type="EMBL" id="CM001022">
    <property type="protein sequence ID" value="EFQ24551.1"/>
    <property type="molecule type" value="Genomic_DNA"/>
</dbReference>
<dbReference type="RefSeq" id="WP_006301792.1">
    <property type="nucleotide sequence ID" value="NZ_CM001022.1"/>
</dbReference>
<keyword evidence="7" id="KW-0479">Metal-binding</keyword>
<gene>
    <name evidence="8" type="ORF">Apau_2140</name>
</gene>
<evidence type="ECO:0000313" key="9">
    <source>
        <dbReference type="Proteomes" id="UP000005096"/>
    </source>
</evidence>
<dbReference type="Proteomes" id="UP000005096">
    <property type="component" value="Chromosome"/>
</dbReference>
<evidence type="ECO:0000256" key="2">
    <source>
        <dbReference type="ARBA" id="ARBA00022491"/>
    </source>
</evidence>
<comment type="cofactor">
    <cofactor evidence="7">
        <name>Zn(2+)</name>
        <dbReference type="ChEBI" id="CHEBI:29105"/>
    </cofactor>
    <text evidence="7">Binds 1 zinc ion per subunit.</text>
</comment>
<keyword evidence="9" id="KW-1185">Reference proteome</keyword>
<accession>E3CYG9</accession>
<reference evidence="8 9" key="1">
    <citation type="journal article" date="2010" name="Stand. Genomic Sci.">
        <title>Non-contiguous finished genome sequence of Aminomonas paucivorans type strain (GLU-3).</title>
        <authorList>
            <person name="Pitluck S."/>
            <person name="Yasawong M."/>
            <person name="Held B."/>
            <person name="Lapidus A."/>
            <person name="Nolan M."/>
            <person name="Copeland A."/>
            <person name="Lucas S."/>
            <person name="Del Rio T.G."/>
            <person name="Tice H."/>
            <person name="Cheng J.F."/>
            <person name="Chertkov O."/>
            <person name="Goodwin L."/>
            <person name="Tapia R."/>
            <person name="Han C."/>
            <person name="Liolios K."/>
            <person name="Ivanova N."/>
            <person name="Mavromatis K."/>
            <person name="Ovchinnikova G."/>
            <person name="Pati A."/>
            <person name="Chen A."/>
            <person name="Palaniappan K."/>
            <person name="Land M."/>
            <person name="Hauser L."/>
            <person name="Chang Y.J."/>
            <person name="Jeffries C.D."/>
            <person name="Pukall R."/>
            <person name="Spring S."/>
            <person name="Rohde M."/>
            <person name="Sikorski J."/>
            <person name="Goker M."/>
            <person name="Woyke T."/>
            <person name="Bristow J."/>
            <person name="Eisen J.A."/>
            <person name="Markowitz V."/>
            <person name="Hugenholtz P."/>
            <person name="Kyrpides N.C."/>
            <person name="Klenk H.P."/>
        </authorList>
    </citation>
    <scope>NUCLEOTIDE SEQUENCE [LARGE SCALE GENOMIC DNA]</scope>
    <source>
        <strain evidence="8 9">DSM 12260</strain>
    </source>
</reference>
<evidence type="ECO:0000256" key="4">
    <source>
        <dbReference type="ARBA" id="ARBA00023015"/>
    </source>
</evidence>
<keyword evidence="4" id="KW-0805">Transcription regulation</keyword>